<evidence type="ECO:0000256" key="7">
    <source>
        <dbReference type="ARBA" id="ARBA00048493"/>
    </source>
</evidence>
<dbReference type="PANTHER" id="PTHR43584">
    <property type="entry name" value="NUCLEOTIDYL TRANSFERASE"/>
    <property type="match status" value="1"/>
</dbReference>
<comment type="catalytic activity">
    <reaction evidence="6">
        <text>alpha-D-glucosamine 1-phosphate + acetyl-CoA = N-acetyl-alpha-D-glucosamine 1-phosphate + CoA + H(+)</text>
        <dbReference type="Rhea" id="RHEA:13725"/>
        <dbReference type="ChEBI" id="CHEBI:15378"/>
        <dbReference type="ChEBI" id="CHEBI:57287"/>
        <dbReference type="ChEBI" id="CHEBI:57288"/>
        <dbReference type="ChEBI" id="CHEBI:57776"/>
        <dbReference type="ChEBI" id="CHEBI:58516"/>
        <dbReference type="EC" id="2.3.1.157"/>
    </reaction>
</comment>
<comment type="similarity">
    <text evidence="2">In the N-terminal section; belongs to the N-acetylglucosamine-1-phosphate uridyltransferase family.</text>
</comment>
<comment type="catalytic activity">
    <reaction evidence="7">
        <text>N-acetyl-alpha-D-glucosamine 1-phosphate + UTP + H(+) = UDP-N-acetyl-alpha-D-glucosamine + diphosphate</text>
        <dbReference type="Rhea" id="RHEA:13509"/>
        <dbReference type="ChEBI" id="CHEBI:15378"/>
        <dbReference type="ChEBI" id="CHEBI:33019"/>
        <dbReference type="ChEBI" id="CHEBI:46398"/>
        <dbReference type="ChEBI" id="CHEBI:57705"/>
        <dbReference type="ChEBI" id="CHEBI:57776"/>
        <dbReference type="EC" id="2.7.7.23"/>
    </reaction>
</comment>
<accession>A0A517Y8B2</accession>
<evidence type="ECO:0000259" key="9">
    <source>
        <dbReference type="Pfam" id="PF12804"/>
    </source>
</evidence>
<protein>
    <submittedName>
        <fullName evidence="10">Bifunctional protein GlmU</fullName>
    </submittedName>
</protein>
<evidence type="ECO:0000256" key="5">
    <source>
        <dbReference type="ARBA" id="ARBA00023315"/>
    </source>
</evidence>
<dbReference type="GO" id="GO:0019134">
    <property type="term" value="F:glucosamine-1-phosphate N-acetyltransferase activity"/>
    <property type="evidence" value="ECO:0007669"/>
    <property type="project" value="UniProtKB-EC"/>
</dbReference>
<evidence type="ECO:0000256" key="8">
    <source>
        <dbReference type="ARBA" id="ARBA00049628"/>
    </source>
</evidence>
<keyword evidence="4" id="KW-0548">Nucleotidyltransferase</keyword>
<dbReference type="GO" id="GO:0003977">
    <property type="term" value="F:UDP-N-acetylglucosamine diphosphorylase activity"/>
    <property type="evidence" value="ECO:0007669"/>
    <property type="project" value="UniProtKB-EC"/>
</dbReference>
<sequence>MTSVTAVVLAAGMGTRMKSDLPKVLCPVLGRPMIEYVLDALTAAGVSRVIAVIGYRADDVRQTLAARTNIEYVLQTERLGTGHAVKMARENLQGVTGPVVIVAGDSPMLQSQSVKKLLDHAAAHRPACLLGTLHKDNPQGLGRIVRDASGEFWGIVEEKDATDEQRKITEVNMSTYVFDAPELLHALDQLKNENRQQEYYLTDCPGILLREGKRVEALPVLDPCESLSINTPEELHAVEQQMLKMR</sequence>
<name>A0A517Y8B2_9BACT</name>
<evidence type="ECO:0000256" key="1">
    <source>
        <dbReference type="ARBA" id="ARBA00007707"/>
    </source>
</evidence>
<keyword evidence="5" id="KW-0012">Acyltransferase</keyword>
<dbReference type="InterPro" id="IPR050065">
    <property type="entry name" value="GlmU-like"/>
</dbReference>
<comment type="function">
    <text evidence="8">Catalyzes the last two sequential reactions in the de novo biosynthetic pathway for UDP-N-acetylglucosamine (UDP-GlcNAc). The C-terminal domain catalyzes the transfer of acetyl group from acetyl coenzyme A to glucosamine-1-phosphate (GlcN-1-P) to produce N-acetylglucosamine-1-phosphate (GlcNAc-1-P), which is converted into UDP-GlcNAc by the transfer of uridine 5-monophosphate (from uridine 5-triphosphate), a reaction catalyzed by the N-terminal domain.</text>
</comment>
<keyword evidence="3" id="KW-0808">Transferase</keyword>
<evidence type="ECO:0000256" key="4">
    <source>
        <dbReference type="ARBA" id="ARBA00022695"/>
    </source>
</evidence>
<gene>
    <name evidence="10" type="primary">glmU</name>
    <name evidence="10" type="ORF">ETAA8_14600</name>
</gene>
<dbReference type="Gene3D" id="3.90.550.10">
    <property type="entry name" value="Spore Coat Polysaccharide Biosynthesis Protein SpsA, Chain A"/>
    <property type="match status" value="1"/>
</dbReference>
<dbReference type="RefSeq" id="WP_391484806.1">
    <property type="nucleotide sequence ID" value="NZ_CP036274.1"/>
</dbReference>
<dbReference type="CDD" id="cd02540">
    <property type="entry name" value="GT2_GlmU_N_bac"/>
    <property type="match status" value="1"/>
</dbReference>
<dbReference type="Proteomes" id="UP000315017">
    <property type="component" value="Chromosome"/>
</dbReference>
<proteinExistence type="inferred from homology"/>
<dbReference type="InterPro" id="IPR025877">
    <property type="entry name" value="MobA-like_NTP_Trfase"/>
</dbReference>
<dbReference type="KEGG" id="aagg:ETAA8_14600"/>
<dbReference type="EMBL" id="CP036274">
    <property type="protein sequence ID" value="QDU26382.1"/>
    <property type="molecule type" value="Genomic_DNA"/>
</dbReference>
<evidence type="ECO:0000256" key="2">
    <source>
        <dbReference type="ARBA" id="ARBA00007947"/>
    </source>
</evidence>
<dbReference type="SUPFAM" id="SSF53448">
    <property type="entry name" value="Nucleotide-diphospho-sugar transferases"/>
    <property type="match status" value="1"/>
</dbReference>
<evidence type="ECO:0000313" key="11">
    <source>
        <dbReference type="Proteomes" id="UP000315017"/>
    </source>
</evidence>
<evidence type="ECO:0000313" key="10">
    <source>
        <dbReference type="EMBL" id="QDU26382.1"/>
    </source>
</evidence>
<dbReference type="AlphaFoldDB" id="A0A517Y8B2"/>
<organism evidence="10 11">
    <name type="scientific">Anatilimnocola aggregata</name>
    <dbReference type="NCBI Taxonomy" id="2528021"/>
    <lineage>
        <taxon>Bacteria</taxon>
        <taxon>Pseudomonadati</taxon>
        <taxon>Planctomycetota</taxon>
        <taxon>Planctomycetia</taxon>
        <taxon>Pirellulales</taxon>
        <taxon>Pirellulaceae</taxon>
        <taxon>Anatilimnocola</taxon>
    </lineage>
</organism>
<comment type="similarity">
    <text evidence="1">In the C-terminal section; belongs to the transferase hexapeptide repeat family.</text>
</comment>
<dbReference type="InterPro" id="IPR029044">
    <property type="entry name" value="Nucleotide-diphossugar_trans"/>
</dbReference>
<reference evidence="10 11" key="1">
    <citation type="submission" date="2019-02" db="EMBL/GenBank/DDBJ databases">
        <title>Deep-cultivation of Planctomycetes and their phenomic and genomic characterization uncovers novel biology.</title>
        <authorList>
            <person name="Wiegand S."/>
            <person name="Jogler M."/>
            <person name="Boedeker C."/>
            <person name="Pinto D."/>
            <person name="Vollmers J."/>
            <person name="Rivas-Marin E."/>
            <person name="Kohn T."/>
            <person name="Peeters S.H."/>
            <person name="Heuer A."/>
            <person name="Rast P."/>
            <person name="Oberbeckmann S."/>
            <person name="Bunk B."/>
            <person name="Jeske O."/>
            <person name="Meyerdierks A."/>
            <person name="Storesund J.E."/>
            <person name="Kallscheuer N."/>
            <person name="Luecker S."/>
            <person name="Lage O.M."/>
            <person name="Pohl T."/>
            <person name="Merkel B.J."/>
            <person name="Hornburger P."/>
            <person name="Mueller R.-W."/>
            <person name="Bruemmer F."/>
            <person name="Labrenz M."/>
            <person name="Spormann A.M."/>
            <person name="Op den Camp H."/>
            <person name="Overmann J."/>
            <person name="Amann R."/>
            <person name="Jetten M.S.M."/>
            <person name="Mascher T."/>
            <person name="Medema M.H."/>
            <person name="Devos D.P."/>
            <person name="Kaster A.-K."/>
            <person name="Ovreas L."/>
            <person name="Rohde M."/>
            <person name="Galperin M.Y."/>
            <person name="Jogler C."/>
        </authorList>
    </citation>
    <scope>NUCLEOTIDE SEQUENCE [LARGE SCALE GENOMIC DNA]</scope>
    <source>
        <strain evidence="10 11">ETA_A8</strain>
    </source>
</reference>
<feature type="domain" description="MobA-like NTP transferase" evidence="9">
    <location>
        <begin position="6"/>
        <end position="129"/>
    </location>
</feature>
<evidence type="ECO:0000256" key="6">
    <source>
        <dbReference type="ARBA" id="ARBA00048247"/>
    </source>
</evidence>
<dbReference type="Pfam" id="PF12804">
    <property type="entry name" value="NTP_transf_3"/>
    <property type="match status" value="1"/>
</dbReference>
<keyword evidence="11" id="KW-1185">Reference proteome</keyword>
<evidence type="ECO:0000256" key="3">
    <source>
        <dbReference type="ARBA" id="ARBA00022679"/>
    </source>
</evidence>
<dbReference type="PANTHER" id="PTHR43584:SF3">
    <property type="entry name" value="BIFUNCTIONAL PROTEIN GLMU"/>
    <property type="match status" value="1"/>
</dbReference>